<dbReference type="InterPro" id="IPR029056">
    <property type="entry name" value="Ribokinase-like"/>
</dbReference>
<accession>A0A1F4UK18</accession>
<keyword evidence="2" id="KW-0418">Kinase</keyword>
<dbReference type="EMBL" id="MEUV01000045">
    <property type="protein sequence ID" value="OGC45287.1"/>
    <property type="molecule type" value="Genomic_DNA"/>
</dbReference>
<reference evidence="4 5" key="1">
    <citation type="journal article" date="2016" name="Nat. Commun.">
        <title>Thousands of microbial genomes shed light on interconnected biogeochemical processes in an aquifer system.</title>
        <authorList>
            <person name="Anantharaman K."/>
            <person name="Brown C.T."/>
            <person name="Hug L.A."/>
            <person name="Sharon I."/>
            <person name="Castelle C.J."/>
            <person name="Probst A.J."/>
            <person name="Thomas B.C."/>
            <person name="Singh A."/>
            <person name="Wilkins M.J."/>
            <person name="Karaoz U."/>
            <person name="Brodie E.L."/>
            <person name="Williams K.H."/>
            <person name="Hubbard S.S."/>
            <person name="Banfield J.F."/>
        </authorList>
    </citation>
    <scope>NUCLEOTIDE SEQUENCE [LARGE SCALE GENOMIC DNA]</scope>
</reference>
<dbReference type="InterPro" id="IPR011611">
    <property type="entry name" value="PfkB_dom"/>
</dbReference>
<organism evidence="4 5">
    <name type="scientific">candidate division WWE3 bacterium RBG_19FT_COMBO_34_6</name>
    <dbReference type="NCBI Taxonomy" id="1802612"/>
    <lineage>
        <taxon>Bacteria</taxon>
        <taxon>Katanobacteria</taxon>
    </lineage>
</organism>
<evidence type="ECO:0000256" key="2">
    <source>
        <dbReference type="ARBA" id="ARBA00022777"/>
    </source>
</evidence>
<dbReference type="Proteomes" id="UP000178615">
    <property type="component" value="Unassembled WGS sequence"/>
</dbReference>
<comment type="caution">
    <text evidence="4">The sequence shown here is derived from an EMBL/GenBank/DDBJ whole genome shotgun (WGS) entry which is preliminary data.</text>
</comment>
<dbReference type="InterPro" id="IPR002139">
    <property type="entry name" value="Ribo/fructo_kinase"/>
</dbReference>
<proteinExistence type="predicted"/>
<dbReference type="PANTHER" id="PTHR10584">
    <property type="entry name" value="SUGAR KINASE"/>
    <property type="match status" value="1"/>
</dbReference>
<name>A0A1F4UK18_UNCKA</name>
<dbReference type="Gene3D" id="3.40.1190.20">
    <property type="match status" value="1"/>
</dbReference>
<evidence type="ECO:0000313" key="5">
    <source>
        <dbReference type="Proteomes" id="UP000178615"/>
    </source>
</evidence>
<dbReference type="GO" id="GO:0016301">
    <property type="term" value="F:kinase activity"/>
    <property type="evidence" value="ECO:0007669"/>
    <property type="project" value="UniProtKB-KW"/>
</dbReference>
<dbReference type="GO" id="GO:0006796">
    <property type="term" value="P:phosphate-containing compound metabolic process"/>
    <property type="evidence" value="ECO:0007669"/>
    <property type="project" value="UniProtKB-ARBA"/>
</dbReference>
<evidence type="ECO:0000313" key="4">
    <source>
        <dbReference type="EMBL" id="OGC45287.1"/>
    </source>
</evidence>
<dbReference type="AlphaFoldDB" id="A0A1F4UK18"/>
<keyword evidence="1" id="KW-0808">Transferase</keyword>
<dbReference type="PANTHER" id="PTHR10584:SF166">
    <property type="entry name" value="RIBOKINASE"/>
    <property type="match status" value="1"/>
</dbReference>
<feature type="domain" description="Carbohydrate kinase PfkB" evidence="3">
    <location>
        <begin position="7"/>
        <end position="304"/>
    </location>
</feature>
<protein>
    <recommendedName>
        <fullName evidence="3">Carbohydrate kinase PfkB domain-containing protein</fullName>
    </recommendedName>
</protein>
<dbReference type="PRINTS" id="PR00990">
    <property type="entry name" value="RIBOKINASE"/>
</dbReference>
<sequence length="321" mass="35728">MTNSLDLLAIGDVCIDLYLKVEDKDATTDKHSVKPKICFYHGSKIPVKSLKTNIAGNAVNIAVGATKLGMKSAIYTEMGDDEYADRIVRELDTYDIDTSLMHRNKDAQTGLHPVIVYGGDRTIFSHHEIRHYKVSNWPETKWIYYTSISPGFESFQKNLVKYVKDRPQVGVAFNPGTFHMQLGLAGIKNFLEITHVLFVNREEAIVLVGDHPLEMLHHKLRELGPKLTVITLGSEGASGFDGNSFVKIDAYKINKPVIDKTGAGDAFAIGVIAALHYKKSLKEALFWGAIDSSFQIREIGSTLGLVTKNQIEEITSEHKNH</sequence>
<dbReference type="SUPFAM" id="SSF53613">
    <property type="entry name" value="Ribokinase-like"/>
    <property type="match status" value="1"/>
</dbReference>
<evidence type="ECO:0000256" key="1">
    <source>
        <dbReference type="ARBA" id="ARBA00022679"/>
    </source>
</evidence>
<evidence type="ECO:0000259" key="3">
    <source>
        <dbReference type="Pfam" id="PF00294"/>
    </source>
</evidence>
<gene>
    <name evidence="4" type="ORF">A2V49_01700</name>
</gene>
<dbReference type="Pfam" id="PF00294">
    <property type="entry name" value="PfkB"/>
    <property type="match status" value="1"/>
</dbReference>